<feature type="region of interest" description="Disordered" evidence="1">
    <location>
        <begin position="44"/>
        <end position="129"/>
    </location>
</feature>
<evidence type="ECO:0000313" key="3">
    <source>
        <dbReference type="Proteomes" id="UP001172101"/>
    </source>
</evidence>
<dbReference type="AlphaFoldDB" id="A0AA40AWV9"/>
<evidence type="ECO:0000256" key="1">
    <source>
        <dbReference type="SAM" id="MobiDB-lite"/>
    </source>
</evidence>
<evidence type="ECO:0000313" key="2">
    <source>
        <dbReference type="EMBL" id="KAK0723421.1"/>
    </source>
</evidence>
<sequence length="222" mass="25316">MAAGNRPTGQNRRRKMEHRLREAEKKQNAEMIALYQEALKQRDEQLESLSADQLQKMDIDDEDDQKEEDGDDKKEAEKEAEKSEAEKKEAEKEAEKKAKKTSRKARKSPSPNIMPSIERDESDGSEAGIYSNEKHGRALFSFPGTMAMRDIETVGWLGAAMEAEDRYIEDKTGVRPAKTREVAWHKPTVAISINPRNKVPRGHAAKEYKILKFLEAEGYKIL</sequence>
<accession>A0AA40AWV9</accession>
<keyword evidence="3" id="KW-1185">Reference proteome</keyword>
<organism evidence="2 3">
    <name type="scientific">Lasiosphaeria miniovina</name>
    <dbReference type="NCBI Taxonomy" id="1954250"/>
    <lineage>
        <taxon>Eukaryota</taxon>
        <taxon>Fungi</taxon>
        <taxon>Dikarya</taxon>
        <taxon>Ascomycota</taxon>
        <taxon>Pezizomycotina</taxon>
        <taxon>Sordariomycetes</taxon>
        <taxon>Sordariomycetidae</taxon>
        <taxon>Sordariales</taxon>
        <taxon>Lasiosphaeriaceae</taxon>
        <taxon>Lasiosphaeria</taxon>
    </lineage>
</organism>
<proteinExistence type="predicted"/>
<dbReference type="RefSeq" id="XP_060299345.1">
    <property type="nucleotide sequence ID" value="XM_060439773.1"/>
</dbReference>
<comment type="caution">
    <text evidence="2">The sequence shown here is derived from an EMBL/GenBank/DDBJ whole genome shotgun (WGS) entry which is preliminary data.</text>
</comment>
<reference evidence="2" key="1">
    <citation type="submission" date="2023-06" db="EMBL/GenBank/DDBJ databases">
        <title>Genome-scale phylogeny and comparative genomics of the fungal order Sordariales.</title>
        <authorList>
            <consortium name="Lawrence Berkeley National Laboratory"/>
            <person name="Hensen N."/>
            <person name="Bonometti L."/>
            <person name="Westerberg I."/>
            <person name="Brannstrom I.O."/>
            <person name="Guillou S."/>
            <person name="Cros-Aarteil S."/>
            <person name="Calhoun S."/>
            <person name="Haridas S."/>
            <person name="Kuo A."/>
            <person name="Mondo S."/>
            <person name="Pangilinan J."/>
            <person name="Riley R."/>
            <person name="LaButti K."/>
            <person name="Andreopoulos B."/>
            <person name="Lipzen A."/>
            <person name="Chen C."/>
            <person name="Yanf M."/>
            <person name="Daum C."/>
            <person name="Ng V."/>
            <person name="Clum A."/>
            <person name="Steindorff A."/>
            <person name="Ohm R."/>
            <person name="Martin F."/>
            <person name="Silar P."/>
            <person name="Natvig D."/>
            <person name="Lalanne C."/>
            <person name="Gautier V."/>
            <person name="Ament-velasquez S.L."/>
            <person name="Kruys A."/>
            <person name="Hutchinson M.I."/>
            <person name="Powell A.J."/>
            <person name="Barry K."/>
            <person name="Miller A.N."/>
            <person name="Grigoriev I.V."/>
            <person name="Debuchy R."/>
            <person name="Gladieux P."/>
            <person name="Thoren M.H."/>
            <person name="Johannesson H."/>
        </authorList>
    </citation>
    <scope>NUCLEOTIDE SEQUENCE</scope>
    <source>
        <strain evidence="2">SMH2392-1A</strain>
    </source>
</reference>
<feature type="compositionally biased region" description="Basic and acidic residues" evidence="1">
    <location>
        <begin position="71"/>
        <end position="96"/>
    </location>
</feature>
<feature type="compositionally biased region" description="Acidic residues" evidence="1">
    <location>
        <begin position="59"/>
        <end position="70"/>
    </location>
</feature>
<protein>
    <submittedName>
        <fullName evidence="2">Uncharacterized protein</fullName>
    </submittedName>
</protein>
<feature type="compositionally biased region" description="Basic residues" evidence="1">
    <location>
        <begin position="97"/>
        <end position="107"/>
    </location>
</feature>
<dbReference type="EMBL" id="JAUIRO010000003">
    <property type="protein sequence ID" value="KAK0723421.1"/>
    <property type="molecule type" value="Genomic_DNA"/>
</dbReference>
<gene>
    <name evidence="2" type="ORF">B0T26DRAFT_674994</name>
</gene>
<dbReference type="Proteomes" id="UP001172101">
    <property type="component" value="Unassembled WGS sequence"/>
</dbReference>
<feature type="region of interest" description="Disordered" evidence="1">
    <location>
        <begin position="1"/>
        <end position="25"/>
    </location>
</feature>
<dbReference type="GeneID" id="85323043"/>
<name>A0AA40AWV9_9PEZI</name>